<dbReference type="Gene3D" id="3.40.630.30">
    <property type="match status" value="1"/>
</dbReference>
<name>A0A1Y2EIA6_9PEZI</name>
<evidence type="ECO:0008006" key="3">
    <source>
        <dbReference type="Google" id="ProtNLM"/>
    </source>
</evidence>
<sequence>MMFVRMLNHTCRFLNLPFLRRMSSSPGVRLIPTIVSPSNHAEVSACIKTLAAAFRTVPCTFAFSLESTRGTTEDPVSAYVDRTIRKSLRSGAALVQSGETSAVSLWELPHFDKKCAPHTEESEDDTSVGPIKREWGDIIHRAKAKYIGVAQSASNMSTTQEHPTIMPHYHLDFLGRNPHVTKILGAVSAVVVSFLEQARQERLKVWLEATSPEVIPLYEHFGFKMLEEITVGSGSVDNQGRAQEGGPGVKAWLMLIDNSVQA</sequence>
<organism evidence="1 2">
    <name type="scientific">Pseudomassariella vexata</name>
    <dbReference type="NCBI Taxonomy" id="1141098"/>
    <lineage>
        <taxon>Eukaryota</taxon>
        <taxon>Fungi</taxon>
        <taxon>Dikarya</taxon>
        <taxon>Ascomycota</taxon>
        <taxon>Pezizomycotina</taxon>
        <taxon>Sordariomycetes</taxon>
        <taxon>Xylariomycetidae</taxon>
        <taxon>Amphisphaeriales</taxon>
        <taxon>Pseudomassariaceae</taxon>
        <taxon>Pseudomassariella</taxon>
    </lineage>
</organism>
<dbReference type="RefSeq" id="XP_040720626.1">
    <property type="nucleotide sequence ID" value="XM_040859047.1"/>
</dbReference>
<reference evidence="1 2" key="1">
    <citation type="submission" date="2016-07" db="EMBL/GenBank/DDBJ databases">
        <title>Pervasive Adenine N6-methylation of Active Genes in Fungi.</title>
        <authorList>
            <consortium name="DOE Joint Genome Institute"/>
            <person name="Mondo S.J."/>
            <person name="Dannebaum R.O."/>
            <person name="Kuo R.C."/>
            <person name="Labutti K."/>
            <person name="Haridas S."/>
            <person name="Kuo A."/>
            <person name="Salamov A."/>
            <person name="Ahrendt S.R."/>
            <person name="Lipzen A."/>
            <person name="Sullivan W."/>
            <person name="Andreopoulos W.B."/>
            <person name="Clum A."/>
            <person name="Lindquist E."/>
            <person name="Daum C."/>
            <person name="Ramamoorthy G.K."/>
            <person name="Gryganskyi A."/>
            <person name="Culley D."/>
            <person name="Magnuson J.K."/>
            <person name="James T.Y."/>
            <person name="O'Malley M.A."/>
            <person name="Stajich J.E."/>
            <person name="Spatafora J.W."/>
            <person name="Visel A."/>
            <person name="Grigoriev I.V."/>
        </authorList>
    </citation>
    <scope>NUCLEOTIDE SEQUENCE [LARGE SCALE GENOMIC DNA]</scope>
    <source>
        <strain evidence="1 2">CBS 129021</strain>
    </source>
</reference>
<dbReference type="STRING" id="1141098.A0A1Y2EIA6"/>
<evidence type="ECO:0000313" key="2">
    <source>
        <dbReference type="Proteomes" id="UP000193689"/>
    </source>
</evidence>
<dbReference type="EMBL" id="MCFJ01000001">
    <property type="protein sequence ID" value="ORY71034.1"/>
    <property type="molecule type" value="Genomic_DNA"/>
</dbReference>
<dbReference type="OrthoDB" id="410198at2759"/>
<dbReference type="PANTHER" id="PTHR42791:SF1">
    <property type="entry name" value="N-ACETYLTRANSFERASE DOMAIN-CONTAINING PROTEIN"/>
    <property type="match status" value="1"/>
</dbReference>
<proteinExistence type="predicted"/>
<dbReference type="InterPro" id="IPR052523">
    <property type="entry name" value="Trichothecene_AcTrans"/>
</dbReference>
<dbReference type="AlphaFoldDB" id="A0A1Y2EIA6"/>
<accession>A0A1Y2EIA6</accession>
<protein>
    <recommendedName>
        <fullName evidence="3">N-acetyltransferase domain-containing protein</fullName>
    </recommendedName>
</protein>
<comment type="caution">
    <text evidence="1">The sequence shown here is derived from an EMBL/GenBank/DDBJ whole genome shotgun (WGS) entry which is preliminary data.</text>
</comment>
<dbReference type="Proteomes" id="UP000193689">
    <property type="component" value="Unassembled WGS sequence"/>
</dbReference>
<dbReference type="PANTHER" id="PTHR42791">
    <property type="entry name" value="GNAT FAMILY ACETYLTRANSFERASE"/>
    <property type="match status" value="1"/>
</dbReference>
<gene>
    <name evidence="1" type="ORF">BCR38DRAFT_415743</name>
</gene>
<dbReference type="InParanoid" id="A0A1Y2EIA6"/>
<keyword evidence="2" id="KW-1185">Reference proteome</keyword>
<evidence type="ECO:0000313" key="1">
    <source>
        <dbReference type="EMBL" id="ORY71034.1"/>
    </source>
</evidence>
<dbReference type="GeneID" id="63775259"/>